<keyword evidence="3" id="KW-1185">Reference proteome</keyword>
<dbReference type="SUPFAM" id="SSF55729">
    <property type="entry name" value="Acyl-CoA N-acyltransferases (Nat)"/>
    <property type="match status" value="1"/>
</dbReference>
<reference evidence="2 3" key="1">
    <citation type="submission" date="2018-11" db="EMBL/GenBank/DDBJ databases">
        <title>Trebonia kvetii gen.nov., sp.nov., a novel acidophilic actinobacterium, and proposal of the new actinobacterial family Treboniaceae fam. nov.</title>
        <authorList>
            <person name="Rapoport D."/>
            <person name="Sagova-Mareckova M."/>
            <person name="Sedlacek I."/>
            <person name="Provaznik J."/>
            <person name="Kralova S."/>
            <person name="Pavlinic D."/>
            <person name="Benes V."/>
            <person name="Kopecky J."/>
        </authorList>
    </citation>
    <scope>NUCLEOTIDE SEQUENCE [LARGE SCALE GENOMIC DNA]</scope>
    <source>
        <strain evidence="2 3">15Tr583</strain>
    </source>
</reference>
<evidence type="ECO:0000313" key="2">
    <source>
        <dbReference type="EMBL" id="TVZ00903.1"/>
    </source>
</evidence>
<dbReference type="CDD" id="cd04301">
    <property type="entry name" value="NAT_SF"/>
    <property type="match status" value="1"/>
</dbReference>
<evidence type="ECO:0000313" key="3">
    <source>
        <dbReference type="Proteomes" id="UP000460272"/>
    </source>
</evidence>
<name>A0A6P2BUL7_9ACTN</name>
<protein>
    <submittedName>
        <fullName evidence="2">GNAT family N-acetyltransferase</fullName>
    </submittedName>
</protein>
<dbReference type="EMBL" id="RPFW01000008">
    <property type="protein sequence ID" value="TVZ00903.1"/>
    <property type="molecule type" value="Genomic_DNA"/>
</dbReference>
<dbReference type="OrthoDB" id="5503463at2"/>
<dbReference type="AlphaFoldDB" id="A0A6P2BUL7"/>
<dbReference type="Pfam" id="PF08445">
    <property type="entry name" value="FR47"/>
    <property type="match status" value="1"/>
</dbReference>
<proteinExistence type="predicted"/>
<dbReference type="PROSITE" id="PS51186">
    <property type="entry name" value="GNAT"/>
    <property type="match status" value="1"/>
</dbReference>
<keyword evidence="2" id="KW-0808">Transferase</keyword>
<dbReference type="InterPro" id="IPR000182">
    <property type="entry name" value="GNAT_dom"/>
</dbReference>
<gene>
    <name evidence="2" type="ORF">EAS64_34980</name>
</gene>
<dbReference type="InterPro" id="IPR016181">
    <property type="entry name" value="Acyl_CoA_acyltransferase"/>
</dbReference>
<feature type="domain" description="N-acetyltransferase" evidence="1">
    <location>
        <begin position="140"/>
        <end position="267"/>
    </location>
</feature>
<dbReference type="GO" id="GO:0016747">
    <property type="term" value="F:acyltransferase activity, transferring groups other than amino-acyl groups"/>
    <property type="evidence" value="ECO:0007669"/>
    <property type="project" value="InterPro"/>
</dbReference>
<comment type="caution">
    <text evidence="2">The sequence shown here is derived from an EMBL/GenBank/DDBJ whole genome shotgun (WGS) entry which is preliminary data.</text>
</comment>
<dbReference type="Gene3D" id="3.40.630.30">
    <property type="match status" value="1"/>
</dbReference>
<evidence type="ECO:0000259" key="1">
    <source>
        <dbReference type="PROSITE" id="PS51186"/>
    </source>
</evidence>
<dbReference type="InterPro" id="IPR013653">
    <property type="entry name" value="GCN5-like_dom"/>
</dbReference>
<organism evidence="2 3">
    <name type="scientific">Trebonia kvetii</name>
    <dbReference type="NCBI Taxonomy" id="2480626"/>
    <lineage>
        <taxon>Bacteria</taxon>
        <taxon>Bacillati</taxon>
        <taxon>Actinomycetota</taxon>
        <taxon>Actinomycetes</taxon>
        <taxon>Streptosporangiales</taxon>
        <taxon>Treboniaceae</taxon>
        <taxon>Trebonia</taxon>
    </lineage>
</organism>
<sequence>MIGRIDVFCDTVPRQRARIETIGSLVLFIPVGSGYPYYARPRVGRRPRVSAGDVRAARARQRELLIPESFEWIEQAAPDMAFAAAEAGLHVHEHPLLVLESLNAPPDLPPRLTAGILGADDPDVVLAWSVPAVAFGHPGTGISEAGVTERDKIAADHDAATISMLRERLRAGQSVLAAAGGPNGPLAAGSYQLAGEVAEITGIGVLPASRRRGLGAAVTHALAADALARGASTVFLSASDAEVARVYSRLGFREIGTAMIAEPHDHG</sequence>
<accession>A0A6P2BUL7</accession>
<dbReference type="Proteomes" id="UP000460272">
    <property type="component" value="Unassembled WGS sequence"/>
</dbReference>